<keyword evidence="2" id="KW-1185">Reference proteome</keyword>
<comment type="caution">
    <text evidence="1">The sequence shown here is derived from an EMBL/GenBank/DDBJ whole genome shotgun (WGS) entry which is preliminary data.</text>
</comment>
<sequence length="384" mass="43282">MAFSTQSKLYPWISIGNSTDNSAHQYGSFRKAFVQQRNRDPGTNRIQAAASPSTIESGQETVAYEEGQLERPRWTGETPLSRLVGALINFKPLYSVLKYGARQVLISTAEKTNIPWREMTKEILESEVYEEMESIENTSLLYPDYYLNPFHAYDEGNLSWLAAAEAEAATMSMVRRAIPDASSLDEANQIVRGNWLEAIEKHHMIYSGDLVIRDILDIGCSVGVSTRFLADKFPSATLTGLDLSPYFLAVAQFKEKTSHQREKPIRWIHANGESTGLPSQSFDIVSIAYVFHECPERAIKNLVKESFRLLRPGGTFALTDNSPKSKILQELSPVLFTLMKSTEPFLDEYYLTDVEEVMKEAGFINVQTVLTDPRHRTVTATVPY</sequence>
<protein>
    <submittedName>
        <fullName evidence="1">Uncharacterized protein</fullName>
    </submittedName>
</protein>
<evidence type="ECO:0000313" key="2">
    <source>
        <dbReference type="Proteomes" id="UP001060085"/>
    </source>
</evidence>
<dbReference type="EMBL" id="CM044705">
    <property type="protein sequence ID" value="KAI5661833.1"/>
    <property type="molecule type" value="Genomic_DNA"/>
</dbReference>
<organism evidence="1 2">
    <name type="scientific">Catharanthus roseus</name>
    <name type="common">Madagascar periwinkle</name>
    <name type="synonym">Vinca rosea</name>
    <dbReference type="NCBI Taxonomy" id="4058"/>
    <lineage>
        <taxon>Eukaryota</taxon>
        <taxon>Viridiplantae</taxon>
        <taxon>Streptophyta</taxon>
        <taxon>Embryophyta</taxon>
        <taxon>Tracheophyta</taxon>
        <taxon>Spermatophyta</taxon>
        <taxon>Magnoliopsida</taxon>
        <taxon>eudicotyledons</taxon>
        <taxon>Gunneridae</taxon>
        <taxon>Pentapetalae</taxon>
        <taxon>asterids</taxon>
        <taxon>lamiids</taxon>
        <taxon>Gentianales</taxon>
        <taxon>Apocynaceae</taxon>
        <taxon>Rauvolfioideae</taxon>
        <taxon>Vinceae</taxon>
        <taxon>Catharanthinae</taxon>
        <taxon>Catharanthus</taxon>
    </lineage>
</organism>
<reference evidence="2" key="1">
    <citation type="journal article" date="2023" name="Nat. Plants">
        <title>Single-cell RNA sequencing provides a high-resolution roadmap for understanding the multicellular compartmentation of specialized metabolism.</title>
        <authorList>
            <person name="Sun S."/>
            <person name="Shen X."/>
            <person name="Li Y."/>
            <person name="Li Y."/>
            <person name="Wang S."/>
            <person name="Li R."/>
            <person name="Zhang H."/>
            <person name="Shen G."/>
            <person name="Guo B."/>
            <person name="Wei J."/>
            <person name="Xu J."/>
            <person name="St-Pierre B."/>
            <person name="Chen S."/>
            <person name="Sun C."/>
        </authorList>
    </citation>
    <scope>NUCLEOTIDE SEQUENCE [LARGE SCALE GENOMIC DNA]</scope>
</reference>
<accession>A0ACC0APG3</accession>
<proteinExistence type="predicted"/>
<evidence type="ECO:0000313" key="1">
    <source>
        <dbReference type="EMBL" id="KAI5661833.1"/>
    </source>
</evidence>
<dbReference type="Proteomes" id="UP001060085">
    <property type="component" value="Linkage Group LG05"/>
</dbReference>
<gene>
    <name evidence="1" type="ORF">M9H77_21156</name>
</gene>
<name>A0ACC0APG3_CATRO</name>